<dbReference type="EMBL" id="AJIL01006384">
    <property type="protein sequence ID" value="KNE87180.1"/>
    <property type="molecule type" value="Genomic_DNA"/>
</dbReference>
<protein>
    <submittedName>
        <fullName evidence="1">Uncharacterized protein</fullName>
    </submittedName>
</protein>
<evidence type="ECO:0000313" key="2">
    <source>
        <dbReference type="Proteomes" id="UP000054564"/>
    </source>
</evidence>
<dbReference type="GO" id="GO:0045505">
    <property type="term" value="F:dynein intermediate chain binding"/>
    <property type="evidence" value="ECO:0007669"/>
    <property type="project" value="InterPro"/>
</dbReference>
<keyword evidence="2" id="KW-1185">Reference proteome</keyword>
<sequence length="121" mass="14064">MQEVNQVTAQYIPFTQASSSIFFILQQLNVLNHFYQFSLQYFLDILKFVLPDENNWHLLGVRDPRERLTVVFNNICLITFEQTSRALLHRDHLVLAMSLAQLQAQASGDKIDDDDVSYLSE</sequence>
<dbReference type="InterPro" id="IPR026983">
    <property type="entry name" value="DHC"/>
</dbReference>
<dbReference type="AlphaFoldDB" id="A0A0L0UJR7"/>
<comment type="caution">
    <text evidence="1">The sequence shown here is derived from an EMBL/GenBank/DDBJ whole genome shotgun (WGS) entry which is preliminary data.</text>
</comment>
<dbReference type="GO" id="GO:0030286">
    <property type="term" value="C:dynein complex"/>
    <property type="evidence" value="ECO:0007669"/>
    <property type="project" value="InterPro"/>
</dbReference>
<dbReference type="PANTHER" id="PTHR45703">
    <property type="entry name" value="DYNEIN HEAVY CHAIN"/>
    <property type="match status" value="1"/>
</dbReference>
<reference evidence="2" key="1">
    <citation type="submission" date="2014-03" db="EMBL/GenBank/DDBJ databases">
        <title>The Genome Sequence of Puccinia striiformis f. sp. tritici PST-78.</title>
        <authorList>
            <consortium name="The Broad Institute Genome Sequencing Platform"/>
            <person name="Cuomo C."/>
            <person name="Hulbert S."/>
            <person name="Chen X."/>
            <person name="Walker B."/>
            <person name="Young S.K."/>
            <person name="Zeng Q."/>
            <person name="Gargeya S."/>
            <person name="Fitzgerald M."/>
            <person name="Haas B."/>
            <person name="Abouelleil A."/>
            <person name="Alvarado L."/>
            <person name="Arachchi H.M."/>
            <person name="Berlin A.M."/>
            <person name="Chapman S.B."/>
            <person name="Goldberg J."/>
            <person name="Griggs A."/>
            <person name="Gujja S."/>
            <person name="Hansen M."/>
            <person name="Howarth C."/>
            <person name="Imamovic A."/>
            <person name="Larimer J."/>
            <person name="McCowan C."/>
            <person name="Montmayeur A."/>
            <person name="Murphy C."/>
            <person name="Neiman D."/>
            <person name="Pearson M."/>
            <person name="Priest M."/>
            <person name="Roberts A."/>
            <person name="Saif S."/>
            <person name="Shea T."/>
            <person name="Sisk P."/>
            <person name="Sykes S."/>
            <person name="Wortman J."/>
            <person name="Nusbaum C."/>
            <person name="Birren B."/>
        </authorList>
    </citation>
    <scope>NUCLEOTIDE SEQUENCE [LARGE SCALE GENOMIC DNA]</scope>
    <source>
        <strain evidence="2">race PST-78</strain>
    </source>
</reference>
<dbReference type="GO" id="GO:0007018">
    <property type="term" value="P:microtubule-based movement"/>
    <property type="evidence" value="ECO:0007669"/>
    <property type="project" value="InterPro"/>
</dbReference>
<accession>A0A0L0UJR7</accession>
<dbReference type="GO" id="GO:0051959">
    <property type="term" value="F:dynein light intermediate chain binding"/>
    <property type="evidence" value="ECO:0007669"/>
    <property type="project" value="InterPro"/>
</dbReference>
<evidence type="ECO:0000313" key="1">
    <source>
        <dbReference type="EMBL" id="KNE87180.1"/>
    </source>
</evidence>
<dbReference type="OrthoDB" id="3239677at2759"/>
<dbReference type="STRING" id="1165861.A0A0L0UJR7"/>
<dbReference type="Proteomes" id="UP000054564">
    <property type="component" value="Unassembled WGS sequence"/>
</dbReference>
<gene>
    <name evidence="1" type="ORF">PSTG_19441</name>
</gene>
<proteinExistence type="predicted"/>
<dbReference type="Gene3D" id="1.10.8.1220">
    <property type="match status" value="1"/>
</dbReference>
<name>A0A0L0UJR7_9BASI</name>
<organism evidence="1 2">
    <name type="scientific">Puccinia striiformis f. sp. tritici PST-78</name>
    <dbReference type="NCBI Taxonomy" id="1165861"/>
    <lineage>
        <taxon>Eukaryota</taxon>
        <taxon>Fungi</taxon>
        <taxon>Dikarya</taxon>
        <taxon>Basidiomycota</taxon>
        <taxon>Pucciniomycotina</taxon>
        <taxon>Pucciniomycetes</taxon>
        <taxon>Pucciniales</taxon>
        <taxon>Pucciniaceae</taxon>
        <taxon>Puccinia</taxon>
    </lineage>
</organism>
<dbReference type="PANTHER" id="PTHR45703:SF36">
    <property type="entry name" value="DYNEIN HEAVY CHAIN, CYTOPLASMIC"/>
    <property type="match status" value="1"/>
</dbReference>
<feature type="non-terminal residue" evidence="1">
    <location>
        <position position="121"/>
    </location>
</feature>